<dbReference type="AlphaFoldDB" id="A0A0J6CQP3"/>
<accession>A0A0J6CQP3</accession>
<evidence type="ECO:0000256" key="6">
    <source>
        <dbReference type="SAM" id="SignalP"/>
    </source>
</evidence>
<proteinExistence type="inferred from homology"/>
<keyword evidence="4" id="KW-0472">Membrane</keyword>
<feature type="chain" id="PRO_5005269298" evidence="6">
    <location>
        <begin position="22"/>
        <end position="595"/>
    </location>
</feature>
<dbReference type="Pfam" id="PF14322">
    <property type="entry name" value="SusD-like_3"/>
    <property type="match status" value="1"/>
</dbReference>
<sequence length="595" mass="68356">MKKMKHILLGLISTFTLMGCGADFLDTAPRNAVSSSNIWTSSILAEQAVAGVYNTFVGWYCAGYANNAERIWDAYSSVMDIDLNWISQNAIVRGTATPSSGQFSSIYTRCYTMINRANDVISNINDVPDMSDSDKARYIAECKFLRAWAYNRLNILFKGVPLITEPIVNEEQAKTPRASEAEIWDQVVKDLTDVISETDLPDKYKASDANYGHVTKGAAYAFRGQVYLWLEKWQDAARDFEAVGNCGYSLFTTGGAIAFKNMLKTTNEQCDEMVFSIQCEQYSVANPLNVNYGNRCTGGSMWNNYLPNPHFVESYEVKDGSTFNWDNYCPGYNSMTPVQRSVFFLRDGMTDSEIAQMTTYGADMGKYLPDGNEARIRKAYEDRDPRLMMTVITPYATYLGSSGGTEHTYTLRWPYRGFDGREPFDIRTDANNYFYYLWRKFVPEGNEWPYRDTYDLDVHLIRYAQVLLGYAEALNEMGETDKAVEQINKIRSRCGAQLLNSNTPTTVKGKDDMRERIRNEYYWELGGENVMYWNELRWKTWKDKKFRNNKNGLSQIWGTTTYTWYWLGDQCWTWPIPASEREKNSNLVQNAGWND</sequence>
<dbReference type="Gene3D" id="1.25.40.390">
    <property type="match status" value="1"/>
</dbReference>
<dbReference type="GeneID" id="69983078"/>
<evidence type="ECO:0000259" key="8">
    <source>
        <dbReference type="Pfam" id="PF14322"/>
    </source>
</evidence>
<dbReference type="EMBL" id="LFJV01000003">
    <property type="protein sequence ID" value="KMM35458.1"/>
    <property type="molecule type" value="Genomic_DNA"/>
</dbReference>
<reference evidence="9 10" key="1">
    <citation type="submission" date="2015-06" db="EMBL/GenBank/DDBJ databases">
        <title>Draft Genome Sequence of Parabacteroides goldsteinii with Putative Novel Metallo-Beta-Lactamases Isolated from a Blood Culture from a Human Patient.</title>
        <authorList>
            <person name="Krogh T.J."/>
            <person name="Agergaard C.N."/>
            <person name="Moller-Jensen J."/>
            <person name="Justesen U.S."/>
        </authorList>
    </citation>
    <scope>NUCLEOTIDE SEQUENCE [LARGE SCALE GENOMIC DNA]</scope>
    <source>
        <strain evidence="9 10">910340</strain>
    </source>
</reference>
<keyword evidence="3 6" id="KW-0732">Signal</keyword>
<evidence type="ECO:0000256" key="1">
    <source>
        <dbReference type="ARBA" id="ARBA00004442"/>
    </source>
</evidence>
<evidence type="ECO:0000256" key="3">
    <source>
        <dbReference type="ARBA" id="ARBA00022729"/>
    </source>
</evidence>
<evidence type="ECO:0000259" key="7">
    <source>
        <dbReference type="Pfam" id="PF07980"/>
    </source>
</evidence>
<evidence type="ECO:0000256" key="4">
    <source>
        <dbReference type="ARBA" id="ARBA00023136"/>
    </source>
</evidence>
<name>A0A0J6CQP3_9BACT</name>
<dbReference type="RefSeq" id="WP_048314102.1">
    <property type="nucleotide sequence ID" value="NZ_CAJLDJ010000006.1"/>
</dbReference>
<keyword evidence="5" id="KW-0998">Cell outer membrane</keyword>
<dbReference type="InterPro" id="IPR033985">
    <property type="entry name" value="SusD-like_N"/>
</dbReference>
<feature type="domain" description="SusD-like N-terminal" evidence="8">
    <location>
        <begin position="23"/>
        <end position="228"/>
    </location>
</feature>
<comment type="caution">
    <text evidence="9">The sequence shown here is derived from an EMBL/GenBank/DDBJ whole genome shotgun (WGS) entry which is preliminary data.</text>
</comment>
<dbReference type="PROSITE" id="PS51257">
    <property type="entry name" value="PROKAR_LIPOPROTEIN"/>
    <property type="match status" value="1"/>
</dbReference>
<dbReference type="Proteomes" id="UP000036166">
    <property type="component" value="Unassembled WGS sequence"/>
</dbReference>
<organism evidence="9 10">
    <name type="scientific">Parabacteroides goldsteinii</name>
    <dbReference type="NCBI Taxonomy" id="328812"/>
    <lineage>
        <taxon>Bacteria</taxon>
        <taxon>Pseudomonadati</taxon>
        <taxon>Bacteroidota</taxon>
        <taxon>Bacteroidia</taxon>
        <taxon>Bacteroidales</taxon>
        <taxon>Tannerellaceae</taxon>
        <taxon>Parabacteroides</taxon>
    </lineage>
</organism>
<evidence type="ECO:0000256" key="2">
    <source>
        <dbReference type="ARBA" id="ARBA00006275"/>
    </source>
</evidence>
<dbReference type="InterPro" id="IPR011990">
    <property type="entry name" value="TPR-like_helical_dom_sf"/>
</dbReference>
<dbReference type="InterPro" id="IPR012944">
    <property type="entry name" value="SusD_RagB_dom"/>
</dbReference>
<dbReference type="Pfam" id="PF07980">
    <property type="entry name" value="SusD_RagB"/>
    <property type="match status" value="1"/>
</dbReference>
<feature type="domain" description="RagB/SusD" evidence="7">
    <location>
        <begin position="282"/>
        <end position="593"/>
    </location>
</feature>
<comment type="subcellular location">
    <subcellularLocation>
        <location evidence="1">Cell outer membrane</location>
    </subcellularLocation>
</comment>
<evidence type="ECO:0000313" key="10">
    <source>
        <dbReference type="Proteomes" id="UP000036166"/>
    </source>
</evidence>
<evidence type="ECO:0000256" key="5">
    <source>
        <dbReference type="ARBA" id="ARBA00023237"/>
    </source>
</evidence>
<evidence type="ECO:0000313" key="9">
    <source>
        <dbReference type="EMBL" id="KMM35458.1"/>
    </source>
</evidence>
<feature type="signal peptide" evidence="6">
    <location>
        <begin position="1"/>
        <end position="21"/>
    </location>
</feature>
<dbReference type="GO" id="GO:0009279">
    <property type="term" value="C:cell outer membrane"/>
    <property type="evidence" value="ECO:0007669"/>
    <property type="project" value="UniProtKB-SubCell"/>
</dbReference>
<protein>
    <submittedName>
        <fullName evidence="9">Starch-binding protein</fullName>
    </submittedName>
</protein>
<dbReference type="PATRIC" id="fig|328812.4.peg.2681"/>
<gene>
    <name evidence="9" type="ORF">ACM15_01300</name>
</gene>
<dbReference type="SUPFAM" id="SSF48452">
    <property type="entry name" value="TPR-like"/>
    <property type="match status" value="1"/>
</dbReference>
<comment type="similarity">
    <text evidence="2">Belongs to the SusD family.</text>
</comment>